<proteinExistence type="predicted"/>
<reference evidence="3 4" key="1">
    <citation type="submission" date="2019-07" db="EMBL/GenBank/DDBJ databases">
        <title>Rhodococcus cavernicolus sp. nov., isolated from a cave.</title>
        <authorList>
            <person name="Lee S.D."/>
        </authorList>
    </citation>
    <scope>NUCLEOTIDE SEQUENCE [LARGE SCALE GENOMIC DNA]</scope>
    <source>
        <strain evidence="3 4">C1-24</strain>
    </source>
</reference>
<name>A0A5A7SIE3_9NOCA</name>
<evidence type="ECO:0000313" key="4">
    <source>
        <dbReference type="Proteomes" id="UP000322244"/>
    </source>
</evidence>
<keyword evidence="1" id="KW-0472">Membrane</keyword>
<keyword evidence="1" id="KW-0812">Transmembrane</keyword>
<evidence type="ECO:0000256" key="1">
    <source>
        <dbReference type="SAM" id="Phobius"/>
    </source>
</evidence>
<keyword evidence="3" id="KW-0378">Hydrolase</keyword>
<dbReference type="GO" id="GO:0080120">
    <property type="term" value="P:CAAX-box protein maturation"/>
    <property type="evidence" value="ECO:0007669"/>
    <property type="project" value="UniProtKB-ARBA"/>
</dbReference>
<dbReference type="Proteomes" id="UP000322244">
    <property type="component" value="Unassembled WGS sequence"/>
</dbReference>
<dbReference type="EMBL" id="VLNY01000001">
    <property type="protein sequence ID" value="KAA0025069.1"/>
    <property type="molecule type" value="Genomic_DNA"/>
</dbReference>
<feature type="transmembrane region" description="Helical" evidence="1">
    <location>
        <begin position="212"/>
        <end position="235"/>
    </location>
</feature>
<feature type="transmembrane region" description="Helical" evidence="1">
    <location>
        <begin position="81"/>
        <end position="103"/>
    </location>
</feature>
<dbReference type="GO" id="GO:0006508">
    <property type="term" value="P:proteolysis"/>
    <property type="evidence" value="ECO:0007669"/>
    <property type="project" value="UniProtKB-KW"/>
</dbReference>
<feature type="transmembrane region" description="Helical" evidence="1">
    <location>
        <begin position="241"/>
        <end position="262"/>
    </location>
</feature>
<feature type="transmembrane region" description="Helical" evidence="1">
    <location>
        <begin position="34"/>
        <end position="53"/>
    </location>
</feature>
<comment type="caution">
    <text evidence="3">The sequence shown here is derived from an EMBL/GenBank/DDBJ whole genome shotgun (WGS) entry which is preliminary data.</text>
</comment>
<protein>
    <submittedName>
        <fullName evidence="3">CPBP family intramembrane metalloprotease</fullName>
    </submittedName>
</protein>
<keyword evidence="1" id="KW-1133">Transmembrane helix</keyword>
<sequence length="270" mass="28848">MESEGSLTVAAGTIGPVSEQSTAPDERTGIKVEIVVVLLVTFGLSGLSSLVSLTESLSNGALAGQTVALNPSRSNNSMFDLLWQLLGVLKLCAWSALGLYLLWRSGVPPRLVGLAKSHLRRDILPGLGLAALIGIPGLGLYLIAHALGASLTVIPSSLHEHWWRLPVLCLSAIANAAAEEVLVVGYLLTRLRRLGWSENRSLLASALLRGSYHLYQGIGGGLGNVVMGLIFGRVWQRTNRLWPLFIAHALIDVVAYIGYSALHGHVSWLP</sequence>
<accession>A0A5A7SIE3</accession>
<evidence type="ECO:0000259" key="2">
    <source>
        <dbReference type="Pfam" id="PF02517"/>
    </source>
</evidence>
<dbReference type="GO" id="GO:0008237">
    <property type="term" value="F:metallopeptidase activity"/>
    <property type="evidence" value="ECO:0007669"/>
    <property type="project" value="UniProtKB-KW"/>
</dbReference>
<dbReference type="OrthoDB" id="4453618at2"/>
<keyword evidence="3" id="KW-0645">Protease</keyword>
<feature type="domain" description="CAAX prenyl protease 2/Lysostaphin resistance protein A-like" evidence="2">
    <location>
        <begin position="162"/>
        <end position="254"/>
    </location>
</feature>
<feature type="transmembrane region" description="Helical" evidence="1">
    <location>
        <begin position="123"/>
        <end position="143"/>
    </location>
</feature>
<keyword evidence="3" id="KW-0482">Metalloprotease</keyword>
<evidence type="ECO:0000313" key="3">
    <source>
        <dbReference type="EMBL" id="KAA0025069.1"/>
    </source>
</evidence>
<dbReference type="InterPro" id="IPR003675">
    <property type="entry name" value="Rce1/LyrA-like_dom"/>
</dbReference>
<dbReference type="GO" id="GO:0004175">
    <property type="term" value="F:endopeptidase activity"/>
    <property type="evidence" value="ECO:0007669"/>
    <property type="project" value="UniProtKB-ARBA"/>
</dbReference>
<keyword evidence="4" id="KW-1185">Reference proteome</keyword>
<organism evidence="3 4">
    <name type="scientific">Antrihabitans cavernicola</name>
    <dbReference type="NCBI Taxonomy" id="2495913"/>
    <lineage>
        <taxon>Bacteria</taxon>
        <taxon>Bacillati</taxon>
        <taxon>Actinomycetota</taxon>
        <taxon>Actinomycetes</taxon>
        <taxon>Mycobacteriales</taxon>
        <taxon>Nocardiaceae</taxon>
        <taxon>Antrihabitans</taxon>
    </lineage>
</organism>
<gene>
    <name evidence="3" type="ORF">FOY51_02000</name>
</gene>
<dbReference type="Pfam" id="PF02517">
    <property type="entry name" value="Rce1-like"/>
    <property type="match status" value="1"/>
</dbReference>
<dbReference type="AlphaFoldDB" id="A0A5A7SIE3"/>